<dbReference type="Proteomes" id="UP001157126">
    <property type="component" value="Unassembled WGS sequence"/>
</dbReference>
<feature type="compositionally biased region" description="Polar residues" evidence="1">
    <location>
        <begin position="1"/>
        <end position="21"/>
    </location>
</feature>
<organism evidence="2 3">
    <name type="scientific">Mobilicoccus caccae</name>
    <dbReference type="NCBI Taxonomy" id="1859295"/>
    <lineage>
        <taxon>Bacteria</taxon>
        <taxon>Bacillati</taxon>
        <taxon>Actinomycetota</taxon>
        <taxon>Actinomycetes</taxon>
        <taxon>Micrococcales</taxon>
        <taxon>Dermatophilaceae</taxon>
        <taxon>Mobilicoccus</taxon>
    </lineage>
</organism>
<evidence type="ECO:0000313" key="2">
    <source>
        <dbReference type="EMBL" id="GMA40278.1"/>
    </source>
</evidence>
<evidence type="ECO:0000256" key="1">
    <source>
        <dbReference type="SAM" id="MobiDB-lite"/>
    </source>
</evidence>
<feature type="region of interest" description="Disordered" evidence="1">
    <location>
        <begin position="1"/>
        <end position="67"/>
    </location>
</feature>
<evidence type="ECO:0000313" key="3">
    <source>
        <dbReference type="Proteomes" id="UP001157126"/>
    </source>
</evidence>
<proteinExistence type="predicted"/>
<comment type="caution">
    <text evidence="2">The sequence shown here is derived from an EMBL/GenBank/DDBJ whole genome shotgun (WGS) entry which is preliminary data.</text>
</comment>
<dbReference type="EMBL" id="BSUO01000001">
    <property type="protein sequence ID" value="GMA40278.1"/>
    <property type="molecule type" value="Genomic_DNA"/>
</dbReference>
<sequence length="67" mass="7027">MIGSTSGAKVSSSRPTSTATTFFIPRDLPSSQPRPAGVGSQGQQKSPRPAQDKILSDPNGILGWLYP</sequence>
<reference evidence="3" key="1">
    <citation type="journal article" date="2019" name="Int. J. Syst. Evol. Microbiol.">
        <title>The Global Catalogue of Microorganisms (GCM) 10K type strain sequencing project: providing services to taxonomists for standard genome sequencing and annotation.</title>
        <authorList>
            <consortium name="The Broad Institute Genomics Platform"/>
            <consortium name="The Broad Institute Genome Sequencing Center for Infectious Disease"/>
            <person name="Wu L."/>
            <person name="Ma J."/>
        </authorList>
    </citation>
    <scope>NUCLEOTIDE SEQUENCE [LARGE SCALE GENOMIC DNA]</scope>
    <source>
        <strain evidence="3">NBRC 113072</strain>
    </source>
</reference>
<name>A0ABQ6IUB5_9MICO</name>
<gene>
    <name evidence="2" type="ORF">GCM10025883_23230</name>
</gene>
<accession>A0ABQ6IUB5</accession>
<keyword evidence="3" id="KW-1185">Reference proteome</keyword>
<dbReference type="RefSeq" id="WP_284304015.1">
    <property type="nucleotide sequence ID" value="NZ_BSUO01000001.1"/>
</dbReference>
<protein>
    <submittedName>
        <fullName evidence="2">Uncharacterized protein</fullName>
    </submittedName>
</protein>